<dbReference type="EMBL" id="MASW01000006">
    <property type="protein sequence ID" value="PXY21127.1"/>
    <property type="molecule type" value="Genomic_DNA"/>
</dbReference>
<gene>
    <name evidence="1" type="ORF">BAY60_27050</name>
</gene>
<keyword evidence="2" id="KW-1185">Reference proteome</keyword>
<evidence type="ECO:0000313" key="1">
    <source>
        <dbReference type="EMBL" id="PXY21127.1"/>
    </source>
</evidence>
<proteinExistence type="predicted"/>
<name>A0A2V4ALI7_9PSEU</name>
<dbReference type="Proteomes" id="UP000249915">
    <property type="component" value="Unassembled WGS sequence"/>
</dbReference>
<reference evidence="1 2" key="1">
    <citation type="submission" date="2016-07" db="EMBL/GenBank/DDBJ databases">
        <title>Draft genome sequence of Prauserella muralis DSM 45305, isolated from a mould-covered wall in an indoor environment.</title>
        <authorList>
            <person name="Ruckert C."/>
            <person name="Albersmeier A."/>
            <person name="Jiang C.-L."/>
            <person name="Jiang Y."/>
            <person name="Kalinowski J."/>
            <person name="Schneider O."/>
            <person name="Winkler A."/>
            <person name="Zotchev S.B."/>
        </authorList>
    </citation>
    <scope>NUCLEOTIDE SEQUENCE [LARGE SCALE GENOMIC DNA]</scope>
    <source>
        <strain evidence="1 2">DSM 45305</strain>
    </source>
</reference>
<sequence>MRSSQILEVTATGDVTTRDSYLRTVVLTGGSAASTLTVKAGGSGGTTVLTLKAAIDTTVSAELADAFCGGGIHATLAGTGAVASFVYA</sequence>
<accession>A0A2V4ALI7</accession>
<evidence type="ECO:0000313" key="2">
    <source>
        <dbReference type="Proteomes" id="UP000249915"/>
    </source>
</evidence>
<dbReference type="AlphaFoldDB" id="A0A2V4ALI7"/>
<protein>
    <submittedName>
        <fullName evidence="1">Uncharacterized protein</fullName>
    </submittedName>
</protein>
<dbReference type="RefSeq" id="WP_112284370.1">
    <property type="nucleotide sequence ID" value="NZ_MASW01000006.1"/>
</dbReference>
<comment type="caution">
    <text evidence="1">The sequence shown here is derived from an EMBL/GenBank/DDBJ whole genome shotgun (WGS) entry which is preliminary data.</text>
</comment>
<organism evidence="1 2">
    <name type="scientific">Prauserella muralis</name>
    <dbReference type="NCBI Taxonomy" id="588067"/>
    <lineage>
        <taxon>Bacteria</taxon>
        <taxon>Bacillati</taxon>
        <taxon>Actinomycetota</taxon>
        <taxon>Actinomycetes</taxon>
        <taxon>Pseudonocardiales</taxon>
        <taxon>Pseudonocardiaceae</taxon>
        <taxon>Prauserella</taxon>
    </lineage>
</organism>